<dbReference type="GO" id="GO:0022857">
    <property type="term" value="F:transmembrane transporter activity"/>
    <property type="evidence" value="ECO:0007669"/>
    <property type="project" value="InterPro"/>
</dbReference>
<dbReference type="Proteomes" id="UP000325641">
    <property type="component" value="Chromosome"/>
</dbReference>
<evidence type="ECO:0000259" key="5">
    <source>
        <dbReference type="Pfam" id="PF25973"/>
    </source>
</evidence>
<evidence type="ECO:0000256" key="3">
    <source>
        <dbReference type="SAM" id="SignalP"/>
    </source>
</evidence>
<feature type="chain" id="PRO_5025036753" evidence="3">
    <location>
        <begin position="36"/>
        <end position="380"/>
    </location>
</feature>
<feature type="domain" description="CusB-like beta-barrel" evidence="4">
    <location>
        <begin position="231"/>
        <end position="300"/>
    </location>
</feature>
<comment type="similarity">
    <text evidence="1">Belongs to the membrane fusion protein (MFP) (TC 8.A.1) family.</text>
</comment>
<protein>
    <submittedName>
        <fullName evidence="6">Efflux RND transporter periplasmic adaptor subunit</fullName>
    </submittedName>
</protein>
<dbReference type="Pfam" id="PF25954">
    <property type="entry name" value="Beta-barrel_RND_2"/>
    <property type="match status" value="1"/>
</dbReference>
<sequence>MLSLHRVKCSRRRWRMPGPILLALALAGLPCVAIADDEVKLTAVQAQNLGVRVTHPISSRTDQTLPYPAQIVIPTPQLWVVSAPVAGMVTNLAVARGDRVIAGQPLVTLQSPSFVSLQRDYLQAVAQEVLANNQLRRNADLFEGKAVPQRVLEASQTEARQAGIVLAERRQMLHLSGMSDEAISRLINDAAIIATLTVHAPQAASVVDIAVSPGQRLEQAAPLVKLARLSPVWAEIAIPASSIRAVQAGAKVEIEGYDAPGRVILVSETTDAASQTILVRAEMPNDGGGLRPGQTATARISFLSAGESAWEIPYSGLVRRGEQTSVFVAIAGGFRLVPVTLLAEDQDHVVVAGPVTDKDEIAIGGISALRGILSRLGAGQ</sequence>
<name>A0A5P6P9V4_9BRAD</name>
<accession>A0A5P6P9V4</accession>
<dbReference type="GO" id="GO:0060003">
    <property type="term" value="P:copper ion export"/>
    <property type="evidence" value="ECO:0007669"/>
    <property type="project" value="TreeGrafter"/>
</dbReference>
<dbReference type="InterPro" id="IPR006143">
    <property type="entry name" value="RND_pump_MFP"/>
</dbReference>
<dbReference type="Pfam" id="PF25973">
    <property type="entry name" value="BSH_CzcB"/>
    <property type="match status" value="1"/>
</dbReference>
<dbReference type="PANTHER" id="PTHR30097:SF4">
    <property type="entry name" value="SLR6042 PROTEIN"/>
    <property type="match status" value="1"/>
</dbReference>
<keyword evidence="3" id="KW-0732">Signal</keyword>
<gene>
    <name evidence="6" type="ORF">F8237_18660</name>
</gene>
<evidence type="ECO:0000256" key="1">
    <source>
        <dbReference type="ARBA" id="ARBA00009477"/>
    </source>
</evidence>
<evidence type="ECO:0000259" key="4">
    <source>
        <dbReference type="Pfam" id="PF25954"/>
    </source>
</evidence>
<dbReference type="InterPro" id="IPR058647">
    <property type="entry name" value="BSH_CzcB-like"/>
</dbReference>
<dbReference type="KEGG" id="bbet:F8237_18660"/>
<evidence type="ECO:0000256" key="2">
    <source>
        <dbReference type="ARBA" id="ARBA00022448"/>
    </source>
</evidence>
<feature type="domain" description="CzcB-like barrel-sandwich hybrid" evidence="5">
    <location>
        <begin position="80"/>
        <end position="227"/>
    </location>
</feature>
<dbReference type="GO" id="GO:0046914">
    <property type="term" value="F:transition metal ion binding"/>
    <property type="evidence" value="ECO:0007669"/>
    <property type="project" value="TreeGrafter"/>
</dbReference>
<dbReference type="GO" id="GO:0016020">
    <property type="term" value="C:membrane"/>
    <property type="evidence" value="ECO:0007669"/>
    <property type="project" value="InterPro"/>
</dbReference>
<dbReference type="Gene3D" id="2.40.50.100">
    <property type="match status" value="1"/>
</dbReference>
<dbReference type="OrthoDB" id="9806939at2"/>
<evidence type="ECO:0000313" key="7">
    <source>
        <dbReference type="Proteomes" id="UP000325641"/>
    </source>
</evidence>
<dbReference type="PANTHER" id="PTHR30097">
    <property type="entry name" value="CATION EFFLUX SYSTEM PROTEIN CUSB"/>
    <property type="match status" value="1"/>
</dbReference>
<evidence type="ECO:0000313" key="6">
    <source>
        <dbReference type="EMBL" id="QFI74243.1"/>
    </source>
</evidence>
<dbReference type="GO" id="GO:0030288">
    <property type="term" value="C:outer membrane-bounded periplasmic space"/>
    <property type="evidence" value="ECO:0007669"/>
    <property type="project" value="TreeGrafter"/>
</dbReference>
<dbReference type="InterPro" id="IPR058792">
    <property type="entry name" value="Beta-barrel_RND_2"/>
</dbReference>
<dbReference type="InterPro" id="IPR051909">
    <property type="entry name" value="MFP_Cation_Efflux"/>
</dbReference>
<dbReference type="NCBIfam" id="TIGR01730">
    <property type="entry name" value="RND_mfp"/>
    <property type="match status" value="1"/>
</dbReference>
<dbReference type="SUPFAM" id="SSF111369">
    <property type="entry name" value="HlyD-like secretion proteins"/>
    <property type="match status" value="1"/>
</dbReference>
<dbReference type="AlphaFoldDB" id="A0A5P6P9V4"/>
<organism evidence="6 7">
    <name type="scientific">Bradyrhizobium betae</name>
    <dbReference type="NCBI Taxonomy" id="244734"/>
    <lineage>
        <taxon>Bacteria</taxon>
        <taxon>Pseudomonadati</taxon>
        <taxon>Pseudomonadota</taxon>
        <taxon>Alphaproteobacteria</taxon>
        <taxon>Hyphomicrobiales</taxon>
        <taxon>Nitrobacteraceae</taxon>
        <taxon>Bradyrhizobium</taxon>
    </lineage>
</organism>
<dbReference type="Gene3D" id="2.40.420.20">
    <property type="match status" value="1"/>
</dbReference>
<dbReference type="EMBL" id="CP044543">
    <property type="protein sequence ID" value="QFI74243.1"/>
    <property type="molecule type" value="Genomic_DNA"/>
</dbReference>
<dbReference type="Gene3D" id="1.10.287.470">
    <property type="entry name" value="Helix hairpin bin"/>
    <property type="match status" value="1"/>
</dbReference>
<keyword evidence="2" id="KW-0813">Transport</keyword>
<dbReference type="GO" id="GO:0015679">
    <property type="term" value="P:plasma membrane copper ion transport"/>
    <property type="evidence" value="ECO:0007669"/>
    <property type="project" value="TreeGrafter"/>
</dbReference>
<proteinExistence type="inferred from homology"/>
<feature type="signal peptide" evidence="3">
    <location>
        <begin position="1"/>
        <end position="35"/>
    </location>
</feature>
<reference evidence="7" key="1">
    <citation type="submission" date="2019-10" db="EMBL/GenBank/DDBJ databases">
        <title>Complete Genome Sequence of Bradyrhizobium betae type strain PL7HG1T.</title>
        <authorList>
            <person name="Bromfield E.S.P."/>
            <person name="Cloutier S."/>
        </authorList>
    </citation>
    <scope>NUCLEOTIDE SEQUENCE [LARGE SCALE GENOMIC DNA]</scope>
    <source>
        <strain evidence="7">PL7HG1</strain>
    </source>
</reference>
<dbReference type="Gene3D" id="2.40.30.170">
    <property type="match status" value="1"/>
</dbReference>